<comment type="subcellular location">
    <subcellularLocation>
        <location evidence="1">Membrane</location>
        <topology evidence="1">Multi-pass membrane protein</topology>
    </subcellularLocation>
</comment>
<keyword evidence="6" id="KW-0408">Iron</keyword>
<evidence type="ECO:0000256" key="5">
    <source>
        <dbReference type="ARBA" id="ARBA00022989"/>
    </source>
</evidence>
<evidence type="ECO:0000256" key="8">
    <source>
        <dbReference type="SAM" id="Phobius"/>
    </source>
</evidence>
<evidence type="ECO:0000256" key="6">
    <source>
        <dbReference type="ARBA" id="ARBA00023004"/>
    </source>
</evidence>
<dbReference type="PANTHER" id="PTHR10978">
    <property type="entry name" value="SUCCINATE DEHYDROGENASE CYTOCHROME B560 SUBUNIT"/>
    <property type="match status" value="1"/>
</dbReference>
<dbReference type="GO" id="GO:0046872">
    <property type="term" value="F:metal ion binding"/>
    <property type="evidence" value="ECO:0007669"/>
    <property type="project" value="UniProtKB-KW"/>
</dbReference>
<organism evidence="9 10">
    <name type="scientific">Acanthaster planci</name>
    <name type="common">Crown-of-thorns starfish</name>
    <dbReference type="NCBI Taxonomy" id="133434"/>
    <lineage>
        <taxon>Eukaryota</taxon>
        <taxon>Metazoa</taxon>
        <taxon>Echinodermata</taxon>
        <taxon>Eleutherozoa</taxon>
        <taxon>Asterozoa</taxon>
        <taxon>Asteroidea</taxon>
        <taxon>Valvatacea</taxon>
        <taxon>Valvatida</taxon>
        <taxon>Acanthasteridae</taxon>
        <taxon>Acanthaster</taxon>
    </lineage>
</organism>
<dbReference type="GO" id="GO:0006099">
    <property type="term" value="P:tricarboxylic acid cycle"/>
    <property type="evidence" value="ECO:0007669"/>
    <property type="project" value="InterPro"/>
</dbReference>
<keyword evidence="5 8" id="KW-1133">Transmembrane helix</keyword>
<protein>
    <submittedName>
        <fullName evidence="10">Succinate dehydrogenase cytochrome b560 subunit, mitochondrial-like</fullName>
    </submittedName>
</protein>
<dbReference type="PROSITE" id="PS01001">
    <property type="entry name" value="SDH_CYT_2"/>
    <property type="match status" value="1"/>
</dbReference>
<keyword evidence="9" id="KW-1185">Reference proteome</keyword>
<dbReference type="OMA" id="MNGIRHL"/>
<evidence type="ECO:0000256" key="1">
    <source>
        <dbReference type="ARBA" id="ARBA00004141"/>
    </source>
</evidence>
<dbReference type="InterPro" id="IPR014314">
    <property type="entry name" value="Succ_DH_cytb556"/>
</dbReference>
<keyword evidence="3 8" id="KW-0812">Transmembrane</keyword>
<evidence type="ECO:0000256" key="2">
    <source>
        <dbReference type="ARBA" id="ARBA00022617"/>
    </source>
</evidence>
<dbReference type="CDD" id="cd03499">
    <property type="entry name" value="SQR_TypeC_SdhC"/>
    <property type="match status" value="1"/>
</dbReference>
<dbReference type="GO" id="GO:0006121">
    <property type="term" value="P:mitochondrial electron transport, succinate to ubiquinone"/>
    <property type="evidence" value="ECO:0007669"/>
    <property type="project" value="TreeGrafter"/>
</dbReference>
<name>A0A8B7YRG6_ACAPL</name>
<evidence type="ECO:0000256" key="3">
    <source>
        <dbReference type="ARBA" id="ARBA00022692"/>
    </source>
</evidence>
<keyword evidence="4" id="KW-0479">Metal-binding</keyword>
<feature type="transmembrane region" description="Helical" evidence="8">
    <location>
        <begin position="148"/>
        <end position="166"/>
    </location>
</feature>
<reference evidence="10" key="1">
    <citation type="submission" date="2025-08" db="UniProtKB">
        <authorList>
            <consortium name="RefSeq"/>
        </authorList>
    </citation>
    <scope>IDENTIFICATION</scope>
</reference>
<dbReference type="InterPro" id="IPR034804">
    <property type="entry name" value="SQR/QFR_C/D"/>
</dbReference>
<feature type="transmembrane region" description="Helical" evidence="8">
    <location>
        <begin position="74"/>
        <end position="94"/>
    </location>
</feature>
<dbReference type="GO" id="GO:0016020">
    <property type="term" value="C:membrane"/>
    <property type="evidence" value="ECO:0007669"/>
    <property type="project" value="UniProtKB-SubCell"/>
</dbReference>
<dbReference type="KEGG" id="aplc:110982044"/>
<dbReference type="AlphaFoldDB" id="A0A8B7YRG6"/>
<dbReference type="OrthoDB" id="588261at2759"/>
<dbReference type="GO" id="GO:0009055">
    <property type="term" value="F:electron transfer activity"/>
    <property type="evidence" value="ECO:0007669"/>
    <property type="project" value="InterPro"/>
</dbReference>
<gene>
    <name evidence="10" type="primary">LOC110982044</name>
</gene>
<dbReference type="NCBIfam" id="TIGR02970">
    <property type="entry name" value="succ_dehyd_cytB"/>
    <property type="match status" value="1"/>
</dbReference>
<keyword evidence="7 8" id="KW-0472">Membrane</keyword>
<keyword evidence="2" id="KW-0349">Heme</keyword>
<dbReference type="SUPFAM" id="SSF81343">
    <property type="entry name" value="Fumarate reductase respiratory complex transmembrane subunits"/>
    <property type="match status" value="1"/>
</dbReference>
<dbReference type="GO" id="GO:0005739">
    <property type="term" value="C:mitochondrion"/>
    <property type="evidence" value="ECO:0007669"/>
    <property type="project" value="GOC"/>
</dbReference>
<dbReference type="InterPro" id="IPR018495">
    <property type="entry name" value="Succ_DH_cyt_bsu_CS"/>
</dbReference>
<sequence length="167" mass="18801">MAWRLRNVCCSQLLLKRLTPCVTKHVSSVSTWKEEQNKFLKKNEKLNRPVSPHITIYRFPLPALLSGSHRFTGLGVYAGLAVFGLSANFLPGGFESSLAIVKSWSYGAALLFLTKLYVVWPFCYHYMNGIRHMIWDTGRGMDMKSMYTTGYAVLCSSIAVALALALW</sequence>
<dbReference type="CTD" id="6391"/>
<dbReference type="Proteomes" id="UP000694845">
    <property type="component" value="Unplaced"/>
</dbReference>
<dbReference type="Gene3D" id="1.20.1300.10">
    <property type="entry name" value="Fumarate reductase/succinate dehydrogenase, transmembrane subunit"/>
    <property type="match status" value="1"/>
</dbReference>
<evidence type="ECO:0000313" key="10">
    <source>
        <dbReference type="RefSeq" id="XP_022095873.1"/>
    </source>
</evidence>
<dbReference type="Gene3D" id="1.20.5.540">
    <property type="entry name" value="Single helix bin"/>
    <property type="match status" value="1"/>
</dbReference>
<dbReference type="Pfam" id="PF01127">
    <property type="entry name" value="Sdh_cyt"/>
    <property type="match status" value="1"/>
</dbReference>
<evidence type="ECO:0000256" key="7">
    <source>
        <dbReference type="ARBA" id="ARBA00023136"/>
    </source>
</evidence>
<dbReference type="PROSITE" id="PS01000">
    <property type="entry name" value="SDH_CYT_1"/>
    <property type="match status" value="1"/>
</dbReference>
<evidence type="ECO:0000313" key="9">
    <source>
        <dbReference type="Proteomes" id="UP000694845"/>
    </source>
</evidence>
<dbReference type="GeneID" id="110982044"/>
<dbReference type="InterPro" id="IPR000701">
    <property type="entry name" value="SuccDH_FuR_B_TM-su"/>
</dbReference>
<dbReference type="RefSeq" id="XP_022095873.1">
    <property type="nucleotide sequence ID" value="XM_022240181.1"/>
</dbReference>
<accession>A0A8B7YRG6</accession>
<dbReference type="PANTHER" id="PTHR10978:SF5">
    <property type="entry name" value="SUCCINATE DEHYDROGENASE CYTOCHROME B560 SUBUNIT, MITOCHONDRIAL"/>
    <property type="match status" value="1"/>
</dbReference>
<evidence type="ECO:0000256" key="4">
    <source>
        <dbReference type="ARBA" id="ARBA00022723"/>
    </source>
</evidence>
<proteinExistence type="predicted"/>
<feature type="transmembrane region" description="Helical" evidence="8">
    <location>
        <begin position="106"/>
        <end position="127"/>
    </location>
</feature>